<evidence type="ECO:0000313" key="3">
    <source>
        <dbReference type="Proteomes" id="UP001165685"/>
    </source>
</evidence>
<protein>
    <recommendedName>
        <fullName evidence="4">Secreted protein</fullName>
    </recommendedName>
</protein>
<evidence type="ECO:0000313" key="2">
    <source>
        <dbReference type="EMBL" id="MDA2807932.1"/>
    </source>
</evidence>
<keyword evidence="1" id="KW-0732">Signal</keyword>
<reference evidence="2" key="1">
    <citation type="submission" date="2023-01" db="EMBL/GenBank/DDBJ databases">
        <title>Draft genome sequence of Nocardiopsis sp. LSu2-4 isolated from halophytes.</title>
        <authorList>
            <person name="Duangmal K."/>
            <person name="Chantavorakit T."/>
        </authorList>
    </citation>
    <scope>NUCLEOTIDE SEQUENCE</scope>
    <source>
        <strain evidence="2">LSu2-4</strain>
    </source>
</reference>
<feature type="signal peptide" evidence="1">
    <location>
        <begin position="1"/>
        <end position="24"/>
    </location>
</feature>
<dbReference type="Proteomes" id="UP001165685">
    <property type="component" value="Unassembled WGS sequence"/>
</dbReference>
<sequence length="70" mass="7016">MKKFLAVAAVAAGALMATAPAASAGDSYALINGDVLPCTVAPWNWEGPLNILSPSGDYNACQKIGVTHGG</sequence>
<evidence type="ECO:0000256" key="1">
    <source>
        <dbReference type="SAM" id="SignalP"/>
    </source>
</evidence>
<name>A0ABT4TTB8_9ACTN</name>
<feature type="chain" id="PRO_5046980219" description="Secreted protein" evidence="1">
    <location>
        <begin position="25"/>
        <end position="70"/>
    </location>
</feature>
<gene>
    <name evidence="2" type="ORF">O4U47_25700</name>
</gene>
<dbReference type="RefSeq" id="WP_017625397.1">
    <property type="nucleotide sequence ID" value="NZ_JAQFWP010000067.1"/>
</dbReference>
<organism evidence="2 3">
    <name type="scientific">Nocardiopsis suaedae</name>
    <dbReference type="NCBI Taxonomy" id="3018444"/>
    <lineage>
        <taxon>Bacteria</taxon>
        <taxon>Bacillati</taxon>
        <taxon>Actinomycetota</taxon>
        <taxon>Actinomycetes</taxon>
        <taxon>Streptosporangiales</taxon>
        <taxon>Nocardiopsidaceae</taxon>
        <taxon>Nocardiopsis</taxon>
    </lineage>
</organism>
<evidence type="ECO:0008006" key="4">
    <source>
        <dbReference type="Google" id="ProtNLM"/>
    </source>
</evidence>
<dbReference type="EMBL" id="JAQFWP010000067">
    <property type="protein sequence ID" value="MDA2807932.1"/>
    <property type="molecule type" value="Genomic_DNA"/>
</dbReference>
<proteinExistence type="predicted"/>
<comment type="caution">
    <text evidence="2">The sequence shown here is derived from an EMBL/GenBank/DDBJ whole genome shotgun (WGS) entry which is preliminary data.</text>
</comment>
<accession>A0ABT4TTB8</accession>
<keyword evidence="3" id="KW-1185">Reference proteome</keyword>